<evidence type="ECO:0008006" key="4">
    <source>
        <dbReference type="Google" id="ProtNLM"/>
    </source>
</evidence>
<organism evidence="3">
    <name type="scientific">Caenorhabditis brenneri</name>
    <name type="common">Nematode worm</name>
    <dbReference type="NCBI Taxonomy" id="135651"/>
    <lineage>
        <taxon>Eukaryota</taxon>
        <taxon>Metazoa</taxon>
        <taxon>Ecdysozoa</taxon>
        <taxon>Nematoda</taxon>
        <taxon>Chromadorea</taxon>
        <taxon>Rhabditida</taxon>
        <taxon>Rhabditina</taxon>
        <taxon>Rhabditomorpha</taxon>
        <taxon>Rhabditoidea</taxon>
        <taxon>Rhabditidae</taxon>
        <taxon>Peloderinae</taxon>
        <taxon>Caenorhabditis</taxon>
    </lineage>
</organism>
<feature type="transmembrane region" description="Helical" evidence="1">
    <location>
        <begin position="291"/>
        <end position="312"/>
    </location>
</feature>
<keyword evidence="3" id="KW-1185">Reference proteome</keyword>
<feature type="transmembrane region" description="Helical" evidence="1">
    <location>
        <begin position="108"/>
        <end position="132"/>
    </location>
</feature>
<dbReference type="Pfam" id="PF10325">
    <property type="entry name" value="7TM_GPCR_Srz"/>
    <property type="match status" value="1"/>
</dbReference>
<dbReference type="OMA" id="YIRYQAV"/>
<gene>
    <name evidence="2" type="ORF">CAEBREN_03745</name>
</gene>
<evidence type="ECO:0000313" key="3">
    <source>
        <dbReference type="Proteomes" id="UP000008068"/>
    </source>
</evidence>
<dbReference type="HOGENOM" id="CLU_056063_0_0_1"/>
<name>G0MD04_CAEBE</name>
<evidence type="ECO:0000256" key="1">
    <source>
        <dbReference type="SAM" id="Phobius"/>
    </source>
</evidence>
<dbReference type="InParanoid" id="G0MD04"/>
<feature type="transmembrane region" description="Helical" evidence="1">
    <location>
        <begin position="54"/>
        <end position="81"/>
    </location>
</feature>
<accession>G0MD04</accession>
<feature type="transmembrane region" description="Helical" evidence="1">
    <location>
        <begin position="182"/>
        <end position="202"/>
    </location>
</feature>
<dbReference type="EMBL" id="GL379790">
    <property type="protein sequence ID" value="EGT49638.1"/>
    <property type="molecule type" value="Genomic_DNA"/>
</dbReference>
<keyword evidence="1" id="KW-0812">Transmembrane</keyword>
<protein>
    <recommendedName>
        <fullName evidence="4">G-protein coupled receptors family 1 profile domain-containing protein</fullName>
    </recommendedName>
</protein>
<dbReference type="eggNOG" id="ENOG502THRA">
    <property type="taxonomic scope" value="Eukaryota"/>
</dbReference>
<keyword evidence="1" id="KW-0472">Membrane</keyword>
<proteinExistence type="predicted"/>
<dbReference type="PANTHER" id="PTHR31720">
    <property type="entry name" value="SERPENTINE RECEPTOR, CLASS Z-RELATED"/>
    <property type="match status" value="1"/>
</dbReference>
<dbReference type="OrthoDB" id="5875377at2759"/>
<dbReference type="Proteomes" id="UP000008068">
    <property type="component" value="Unassembled WGS sequence"/>
</dbReference>
<keyword evidence="1" id="KW-1133">Transmembrane helix</keyword>
<dbReference type="InterPro" id="IPR018817">
    <property type="entry name" value="7TM_GPCR_serpentine_rcpt_Srz"/>
</dbReference>
<feature type="transmembrane region" description="Helical" evidence="1">
    <location>
        <begin position="324"/>
        <end position="345"/>
    </location>
</feature>
<dbReference type="PANTHER" id="PTHR31720:SF12">
    <property type="entry name" value="SERPENTINE RECEPTOR, CLASS T-RELATED"/>
    <property type="match status" value="1"/>
</dbReference>
<evidence type="ECO:0000313" key="2">
    <source>
        <dbReference type="EMBL" id="EGT49638.1"/>
    </source>
</evidence>
<dbReference type="AlphaFoldDB" id="G0MD04"/>
<reference evidence="3" key="1">
    <citation type="submission" date="2011-07" db="EMBL/GenBank/DDBJ databases">
        <authorList>
            <consortium name="Caenorhabditis brenneri Sequencing and Analysis Consortium"/>
            <person name="Wilson R.K."/>
        </authorList>
    </citation>
    <scope>NUCLEOTIDE SEQUENCE [LARGE SCALE GENOMIC DNA]</scope>
    <source>
        <strain evidence="3">PB2801</strain>
    </source>
</reference>
<feature type="transmembrane region" description="Helical" evidence="1">
    <location>
        <begin position="251"/>
        <end position="271"/>
    </location>
</feature>
<sequence length="392" mass="45939">MPRLTKNSFKQKLHSDWWTHNTYHKPPESEVFLKKTLAHELVTGLAITVEQTSVTIVCSIIVVYTLFVLGICMTTILFPFYCKLFKLNRDKENDSPIYPILQHFHKIVCVYFIEIFFFILQFFFFTLTQIGIPRLLFFFPYVILSTSIAPVFNILLILLAVQRFTIYFLPDFEKFVSFKSRTWTIVVLTFYGLSLVCSGIHLRNVDWREENGTPTPKENRIEFDDYFDELYTVFFRNEVILKHKYFQYTNVYLDIFSMLSVLLYCPIFVSIRTKTYLVSALNSKPDRYIRYQAVFIALSKVLDVVFLVYNLWKGSLPPVELKWIFLAQSLANFGATPFIIQITYLSCNKRNVQAMLSMICPRCLCRNPRRNNVVAPAMLMDGETTVHAIPNN</sequence>
<feature type="transmembrane region" description="Helical" evidence="1">
    <location>
        <begin position="138"/>
        <end position="161"/>
    </location>
</feature>